<dbReference type="OrthoDB" id="10467261at2759"/>
<accession>S7RXT7</accession>
<proteinExistence type="predicted"/>
<gene>
    <name evidence="2" type="ORF">GLOTRDRAFT_110064</name>
</gene>
<dbReference type="GeneID" id="19299141"/>
<reference evidence="2 3" key="1">
    <citation type="journal article" date="2012" name="Science">
        <title>The Paleozoic origin of enzymatic lignin decomposition reconstructed from 31 fungal genomes.</title>
        <authorList>
            <person name="Floudas D."/>
            <person name="Binder M."/>
            <person name="Riley R."/>
            <person name="Barry K."/>
            <person name="Blanchette R.A."/>
            <person name="Henrissat B."/>
            <person name="Martinez A.T."/>
            <person name="Otillar R."/>
            <person name="Spatafora J.W."/>
            <person name="Yadav J.S."/>
            <person name="Aerts A."/>
            <person name="Benoit I."/>
            <person name="Boyd A."/>
            <person name="Carlson A."/>
            <person name="Copeland A."/>
            <person name="Coutinho P.M."/>
            <person name="de Vries R.P."/>
            <person name="Ferreira P."/>
            <person name="Findley K."/>
            <person name="Foster B."/>
            <person name="Gaskell J."/>
            <person name="Glotzer D."/>
            <person name="Gorecki P."/>
            <person name="Heitman J."/>
            <person name="Hesse C."/>
            <person name="Hori C."/>
            <person name="Igarashi K."/>
            <person name="Jurgens J.A."/>
            <person name="Kallen N."/>
            <person name="Kersten P."/>
            <person name="Kohler A."/>
            <person name="Kuees U."/>
            <person name="Kumar T.K.A."/>
            <person name="Kuo A."/>
            <person name="LaButti K."/>
            <person name="Larrondo L.F."/>
            <person name="Lindquist E."/>
            <person name="Ling A."/>
            <person name="Lombard V."/>
            <person name="Lucas S."/>
            <person name="Lundell T."/>
            <person name="Martin R."/>
            <person name="McLaughlin D.J."/>
            <person name="Morgenstern I."/>
            <person name="Morin E."/>
            <person name="Murat C."/>
            <person name="Nagy L.G."/>
            <person name="Nolan M."/>
            <person name="Ohm R.A."/>
            <person name="Patyshakuliyeva A."/>
            <person name="Rokas A."/>
            <person name="Ruiz-Duenas F.J."/>
            <person name="Sabat G."/>
            <person name="Salamov A."/>
            <person name="Samejima M."/>
            <person name="Schmutz J."/>
            <person name="Slot J.C."/>
            <person name="St John F."/>
            <person name="Stenlid J."/>
            <person name="Sun H."/>
            <person name="Sun S."/>
            <person name="Syed K."/>
            <person name="Tsang A."/>
            <person name="Wiebenga A."/>
            <person name="Young D."/>
            <person name="Pisabarro A."/>
            <person name="Eastwood D.C."/>
            <person name="Martin F."/>
            <person name="Cullen D."/>
            <person name="Grigoriev I.V."/>
            <person name="Hibbett D.S."/>
        </authorList>
    </citation>
    <scope>NUCLEOTIDE SEQUENCE [LARGE SCALE GENOMIC DNA]</scope>
    <source>
        <strain evidence="2 3">ATCC 11539</strain>
    </source>
</reference>
<dbReference type="AlphaFoldDB" id="S7RXT7"/>
<dbReference type="HOGENOM" id="CLU_104307_0_0_1"/>
<sequence>MPAIVCPQPRPASSSSDSSPANPASPSGDSAPLMDAALITNAPPRLLSPIHLNTEMDSRNIFYSPSSCSPRKRRCSPHDNMYRSPRRQRQHCSAADCHFTTLGVFDRMSWITQEAAAMDFAERDVTDVLECSYQEVEWLKHSEPSSAGPIRTPRGLNRPGSTDCGSPVSREHSSHPRASFPRHEFLTLSPRTPPRRPTVLSEVRFRGLLPVLP</sequence>
<dbReference type="OMA" id="CCINTFP"/>
<evidence type="ECO:0000313" key="3">
    <source>
        <dbReference type="Proteomes" id="UP000030669"/>
    </source>
</evidence>
<organism evidence="2 3">
    <name type="scientific">Gloeophyllum trabeum (strain ATCC 11539 / FP-39264 / Madison 617)</name>
    <name type="common">Brown rot fungus</name>
    <dbReference type="NCBI Taxonomy" id="670483"/>
    <lineage>
        <taxon>Eukaryota</taxon>
        <taxon>Fungi</taxon>
        <taxon>Dikarya</taxon>
        <taxon>Basidiomycota</taxon>
        <taxon>Agaricomycotina</taxon>
        <taxon>Agaricomycetes</taxon>
        <taxon>Gloeophyllales</taxon>
        <taxon>Gloeophyllaceae</taxon>
        <taxon>Gloeophyllum</taxon>
    </lineage>
</organism>
<dbReference type="EMBL" id="KB469298">
    <property type="protein sequence ID" value="EPQ58189.1"/>
    <property type="molecule type" value="Genomic_DNA"/>
</dbReference>
<evidence type="ECO:0000256" key="1">
    <source>
        <dbReference type="SAM" id="MobiDB-lite"/>
    </source>
</evidence>
<feature type="compositionally biased region" description="Low complexity" evidence="1">
    <location>
        <begin position="11"/>
        <end position="32"/>
    </location>
</feature>
<protein>
    <submittedName>
        <fullName evidence="2">Uncharacterized protein</fullName>
    </submittedName>
</protein>
<feature type="region of interest" description="Disordered" evidence="1">
    <location>
        <begin position="1"/>
        <end position="33"/>
    </location>
</feature>
<evidence type="ECO:0000313" key="2">
    <source>
        <dbReference type="EMBL" id="EPQ58189.1"/>
    </source>
</evidence>
<dbReference type="KEGG" id="gtr:GLOTRDRAFT_110064"/>
<dbReference type="Proteomes" id="UP000030669">
    <property type="component" value="Unassembled WGS sequence"/>
</dbReference>
<dbReference type="RefSeq" id="XP_007863438.1">
    <property type="nucleotide sequence ID" value="XM_007865247.1"/>
</dbReference>
<keyword evidence="3" id="KW-1185">Reference proteome</keyword>
<name>S7RXT7_GLOTA</name>
<feature type="region of interest" description="Disordered" evidence="1">
    <location>
        <begin position="143"/>
        <end position="197"/>
    </location>
</feature>